<sequence>MAPFGLLLDVDGPIASPESRRIAVDSIVDDLLTLASAGIPIAFITGRSDAFMREQVVARLVDGGLDARSHVFGVFEKGGCWAPVTPQGLGELDIDRELAVPESVRAAVEGLAREQYADTMFVDEGKHVMISLEARTDVSPAAYQAAQSRYEAEVYERLVGSGLGLRYRDRQAHDGLGRVPWRIDSTIISTDVESVLLDKDRGADRALDWFAARGVTAQRWWSVGDSRSDYRMADAVHARGIPVAHLDVRPADGVLGKEYDVVVEGDLVHDHAGAAFLRRRVAELP</sequence>
<reference evidence="1 2" key="1">
    <citation type="submission" date="2020-03" db="EMBL/GenBank/DDBJ databases">
        <title>Chryseoglobus sp. isolated from a deep-sea seamount.</title>
        <authorList>
            <person name="Zhang D.-C."/>
        </authorList>
    </citation>
    <scope>NUCLEOTIDE SEQUENCE [LARGE SCALE GENOMIC DNA]</scope>
    <source>
        <strain evidence="1 2">KN1116</strain>
    </source>
</reference>
<evidence type="ECO:0000313" key="2">
    <source>
        <dbReference type="Proteomes" id="UP000818266"/>
    </source>
</evidence>
<protein>
    <recommendedName>
        <fullName evidence="3">Hydroxymethylpyrimidine pyrophosphatase</fullName>
    </recommendedName>
</protein>
<organism evidence="1 2">
    <name type="scientific">Microcella pacifica</name>
    <dbReference type="NCBI Taxonomy" id="2591847"/>
    <lineage>
        <taxon>Bacteria</taxon>
        <taxon>Bacillati</taxon>
        <taxon>Actinomycetota</taxon>
        <taxon>Actinomycetes</taxon>
        <taxon>Micrococcales</taxon>
        <taxon>Microbacteriaceae</taxon>
        <taxon>Microcella</taxon>
    </lineage>
</organism>
<evidence type="ECO:0000313" key="1">
    <source>
        <dbReference type="EMBL" id="NHF61881.1"/>
    </source>
</evidence>
<comment type="caution">
    <text evidence="1">The sequence shown here is derived from an EMBL/GenBank/DDBJ whole genome shotgun (WGS) entry which is preliminary data.</text>
</comment>
<proteinExistence type="predicted"/>
<evidence type="ECO:0008006" key="3">
    <source>
        <dbReference type="Google" id="ProtNLM"/>
    </source>
</evidence>
<accession>A0A9E5JN00</accession>
<dbReference type="SUPFAM" id="SSF56784">
    <property type="entry name" value="HAD-like"/>
    <property type="match status" value="1"/>
</dbReference>
<dbReference type="OrthoDB" id="4925391at2"/>
<dbReference type="AlphaFoldDB" id="A0A9E5JN00"/>
<dbReference type="InterPro" id="IPR036412">
    <property type="entry name" value="HAD-like_sf"/>
</dbReference>
<dbReference type="EMBL" id="VIKT02000002">
    <property type="protein sequence ID" value="NHF61881.1"/>
    <property type="molecule type" value="Genomic_DNA"/>
</dbReference>
<gene>
    <name evidence="1" type="ORF">FK219_001270</name>
</gene>
<dbReference type="Proteomes" id="UP000818266">
    <property type="component" value="Unassembled WGS sequence"/>
</dbReference>
<name>A0A9E5JN00_9MICO</name>
<keyword evidence="2" id="KW-1185">Reference proteome</keyword>